<evidence type="ECO:0000313" key="1">
    <source>
        <dbReference type="EMBL" id="CAH1107272.1"/>
    </source>
</evidence>
<dbReference type="EMBL" id="OV651832">
    <property type="protein sequence ID" value="CAH1107272.1"/>
    <property type="molecule type" value="Genomic_DNA"/>
</dbReference>
<dbReference type="AlphaFoldDB" id="A0A9P0GFB2"/>
<reference evidence="1" key="1">
    <citation type="submission" date="2022-01" db="EMBL/GenBank/DDBJ databases">
        <authorList>
            <person name="King R."/>
        </authorList>
    </citation>
    <scope>NUCLEOTIDE SEQUENCE</scope>
</reference>
<organism evidence="1 2">
    <name type="scientific">Psylliodes chrysocephalus</name>
    <dbReference type="NCBI Taxonomy" id="3402493"/>
    <lineage>
        <taxon>Eukaryota</taxon>
        <taxon>Metazoa</taxon>
        <taxon>Ecdysozoa</taxon>
        <taxon>Arthropoda</taxon>
        <taxon>Hexapoda</taxon>
        <taxon>Insecta</taxon>
        <taxon>Pterygota</taxon>
        <taxon>Neoptera</taxon>
        <taxon>Endopterygota</taxon>
        <taxon>Coleoptera</taxon>
        <taxon>Polyphaga</taxon>
        <taxon>Cucujiformia</taxon>
        <taxon>Chrysomeloidea</taxon>
        <taxon>Chrysomelidae</taxon>
        <taxon>Galerucinae</taxon>
        <taxon>Alticini</taxon>
        <taxon>Psylliodes</taxon>
    </lineage>
</organism>
<evidence type="ECO:0000313" key="2">
    <source>
        <dbReference type="Proteomes" id="UP001153636"/>
    </source>
</evidence>
<proteinExistence type="predicted"/>
<dbReference type="Proteomes" id="UP001153636">
    <property type="component" value="Chromosome 20"/>
</dbReference>
<sequence length="119" mass="13882">MSENRKDIHIKKEKRNLEVMKAQFNEQLQKFYSEKVEKDVIKKSWTADRAKEVITDIKHGPSLKLDTRICSLCKTQNKIEIERQQSYSGQKRAAEKMTEASNKKFKSIAIGSYVYLTVP</sequence>
<dbReference type="OrthoDB" id="2499658at2759"/>
<accession>A0A9P0GFB2</accession>
<gene>
    <name evidence="1" type="ORF">PSYICH_LOCUS7906</name>
</gene>
<protein>
    <submittedName>
        <fullName evidence="1">Uncharacterized protein</fullName>
    </submittedName>
</protein>
<name>A0A9P0GFB2_9CUCU</name>
<keyword evidence="2" id="KW-1185">Reference proteome</keyword>